<reference evidence="1" key="1">
    <citation type="submission" date="2021-11" db="EMBL/GenBank/DDBJ databases">
        <title>Genome sequence.</title>
        <authorList>
            <person name="Sun Q."/>
        </authorList>
    </citation>
    <scope>NUCLEOTIDE SEQUENCE</scope>
    <source>
        <strain evidence="1">JC740</strain>
    </source>
</reference>
<name>A0ABS8NDS7_9BACT</name>
<comment type="caution">
    <text evidence="1">The sequence shown here is derived from an EMBL/GenBank/DDBJ whole genome shotgun (WGS) entry which is preliminary data.</text>
</comment>
<dbReference type="RefSeq" id="WP_230272044.1">
    <property type="nucleotide sequence ID" value="NZ_JAJKFW010000012.1"/>
</dbReference>
<dbReference type="Proteomes" id="UP001430306">
    <property type="component" value="Unassembled WGS sequence"/>
</dbReference>
<evidence type="ECO:0000313" key="2">
    <source>
        <dbReference type="Proteomes" id="UP001430306"/>
    </source>
</evidence>
<accession>A0ABS8NDS7</accession>
<organism evidence="1 2">
    <name type="scientific">Rhodopirellula halodulae</name>
    <dbReference type="NCBI Taxonomy" id="2894198"/>
    <lineage>
        <taxon>Bacteria</taxon>
        <taxon>Pseudomonadati</taxon>
        <taxon>Planctomycetota</taxon>
        <taxon>Planctomycetia</taxon>
        <taxon>Pirellulales</taxon>
        <taxon>Pirellulaceae</taxon>
        <taxon>Rhodopirellula</taxon>
    </lineage>
</organism>
<evidence type="ECO:0000313" key="1">
    <source>
        <dbReference type="EMBL" id="MCC9641688.1"/>
    </source>
</evidence>
<protein>
    <submittedName>
        <fullName evidence="1">Uncharacterized protein</fullName>
    </submittedName>
</protein>
<dbReference type="EMBL" id="JAJKFW010000012">
    <property type="protein sequence ID" value="MCC9641688.1"/>
    <property type="molecule type" value="Genomic_DNA"/>
</dbReference>
<proteinExistence type="predicted"/>
<keyword evidence="2" id="KW-1185">Reference proteome</keyword>
<gene>
    <name evidence="1" type="ORF">LOC71_05330</name>
</gene>
<sequence length="112" mass="12929">MLTQELLDWNIPIFDWRRSILTDSELKPDAQYKELMIEYDTGTESRRQVTKQASRYHKKDVLVVWVFQSATRFGWVQGKNTLVKLAGSSEVYSTDGNRTSVHGVCQMIKSGQ</sequence>